<dbReference type="EMBL" id="CATOUU010000822">
    <property type="protein sequence ID" value="CAI9951046.1"/>
    <property type="molecule type" value="Genomic_DNA"/>
</dbReference>
<dbReference type="InterPro" id="IPR036322">
    <property type="entry name" value="WD40_repeat_dom_sf"/>
</dbReference>
<dbReference type="InterPro" id="IPR015943">
    <property type="entry name" value="WD40/YVTN_repeat-like_dom_sf"/>
</dbReference>
<reference evidence="3 4" key="2">
    <citation type="submission" date="2024-07" db="EMBL/GenBank/DDBJ databases">
        <authorList>
            <person name="Akdeniz Z."/>
        </authorList>
    </citation>
    <scope>NUCLEOTIDE SEQUENCE [LARGE SCALE GENOMIC DNA]</scope>
</reference>
<dbReference type="Proteomes" id="UP001642409">
    <property type="component" value="Unassembled WGS sequence"/>
</dbReference>
<evidence type="ECO:0000313" key="4">
    <source>
        <dbReference type="Proteomes" id="UP001642409"/>
    </source>
</evidence>
<reference evidence="2" key="1">
    <citation type="submission" date="2023-06" db="EMBL/GenBank/DDBJ databases">
        <authorList>
            <person name="Kurt Z."/>
        </authorList>
    </citation>
    <scope>NUCLEOTIDE SEQUENCE</scope>
</reference>
<dbReference type="EMBL" id="CAXDID020000115">
    <property type="protein sequence ID" value="CAL6030282.1"/>
    <property type="molecule type" value="Genomic_DNA"/>
</dbReference>
<dbReference type="SUPFAM" id="SSF50978">
    <property type="entry name" value="WD40 repeat-like"/>
    <property type="match status" value="1"/>
</dbReference>
<keyword evidence="1" id="KW-0812">Transmembrane</keyword>
<name>A0AA86Q322_9EUKA</name>
<protein>
    <submittedName>
        <fullName evidence="2">Uncharacterized protein</fullName>
    </submittedName>
</protein>
<feature type="transmembrane region" description="Helical" evidence="1">
    <location>
        <begin position="300"/>
        <end position="321"/>
    </location>
</feature>
<keyword evidence="4" id="KW-1185">Reference proteome</keyword>
<keyword evidence="1" id="KW-1133">Transmembrane helix</keyword>
<evidence type="ECO:0000256" key="1">
    <source>
        <dbReference type="SAM" id="Phobius"/>
    </source>
</evidence>
<evidence type="ECO:0000313" key="2">
    <source>
        <dbReference type="EMBL" id="CAI9951046.1"/>
    </source>
</evidence>
<sequence>MKAFSEPLVQSSFPLFALQLSDDLTVIGGGGGASKSGVPNQVQVYKNQELLTHYDFGSDLVIALYQIEQTTNYIVLTTKSVNLLQLEADKLTLINSHTLAEEPQGYCYTPDFLVVGFPNKLVYFTFSGKIAIAATQNIVSENVKITRIQSFAKNFLVVITKQNILKIALPKQFNEKSAEDQTEIEIEYPNTIVQLNENTIATLVMNKKTNKTNLIIFDQDFKVVKHHFVKGLITNLVYSGDLFYTMSSEGLIQVFDYSFKLLLKKQTEITEMITNMQVNNKRIVVTGIDAFQTIKLEDKSVSMCAAMSISCLIVSFIYVMMM</sequence>
<proteinExistence type="predicted"/>
<accession>A0AA86Q322</accession>
<evidence type="ECO:0000313" key="3">
    <source>
        <dbReference type="EMBL" id="CAL6030282.1"/>
    </source>
</evidence>
<organism evidence="2">
    <name type="scientific">Hexamita inflata</name>
    <dbReference type="NCBI Taxonomy" id="28002"/>
    <lineage>
        <taxon>Eukaryota</taxon>
        <taxon>Metamonada</taxon>
        <taxon>Diplomonadida</taxon>
        <taxon>Hexamitidae</taxon>
        <taxon>Hexamitinae</taxon>
        <taxon>Hexamita</taxon>
    </lineage>
</organism>
<comment type="caution">
    <text evidence="2">The sequence shown here is derived from an EMBL/GenBank/DDBJ whole genome shotgun (WGS) entry which is preliminary data.</text>
</comment>
<dbReference type="AlphaFoldDB" id="A0AA86Q322"/>
<keyword evidence="1" id="KW-0472">Membrane</keyword>
<gene>
    <name evidence="3" type="ORF">HINF_LOCUS33159</name>
    <name evidence="2" type="ORF">HINF_LOCUS38691</name>
</gene>
<dbReference type="Gene3D" id="2.130.10.10">
    <property type="entry name" value="YVTN repeat-like/Quinoprotein amine dehydrogenase"/>
    <property type="match status" value="1"/>
</dbReference>